<proteinExistence type="predicted"/>
<comment type="caution">
    <text evidence="2">The sequence shown here is derived from an EMBL/GenBank/DDBJ whole genome shotgun (WGS) entry which is preliminary data.</text>
</comment>
<name>A0A9W9UGZ0_PENBR</name>
<reference evidence="2" key="1">
    <citation type="submission" date="2022-12" db="EMBL/GenBank/DDBJ databases">
        <authorList>
            <person name="Petersen C."/>
        </authorList>
    </citation>
    <scope>NUCLEOTIDE SEQUENCE</scope>
    <source>
        <strain evidence="2">IBT 35673</strain>
    </source>
</reference>
<evidence type="ECO:0000313" key="2">
    <source>
        <dbReference type="EMBL" id="KAJ5338226.1"/>
    </source>
</evidence>
<organism evidence="2 3">
    <name type="scientific">Penicillium brevicompactum</name>
    <dbReference type="NCBI Taxonomy" id="5074"/>
    <lineage>
        <taxon>Eukaryota</taxon>
        <taxon>Fungi</taxon>
        <taxon>Dikarya</taxon>
        <taxon>Ascomycota</taxon>
        <taxon>Pezizomycotina</taxon>
        <taxon>Eurotiomycetes</taxon>
        <taxon>Eurotiomycetidae</taxon>
        <taxon>Eurotiales</taxon>
        <taxon>Aspergillaceae</taxon>
        <taxon>Penicillium</taxon>
    </lineage>
</organism>
<reference evidence="2" key="2">
    <citation type="journal article" date="2023" name="IMA Fungus">
        <title>Comparative genomic study of the Penicillium genus elucidates a diverse pangenome and 15 lateral gene transfer events.</title>
        <authorList>
            <person name="Petersen C."/>
            <person name="Sorensen T."/>
            <person name="Nielsen M.R."/>
            <person name="Sondergaard T.E."/>
            <person name="Sorensen J.L."/>
            <person name="Fitzpatrick D.A."/>
            <person name="Frisvad J.C."/>
            <person name="Nielsen K.L."/>
        </authorList>
    </citation>
    <scope>NUCLEOTIDE SEQUENCE</scope>
    <source>
        <strain evidence="2">IBT 35673</strain>
    </source>
</reference>
<dbReference type="AlphaFoldDB" id="A0A9W9UGZ0"/>
<evidence type="ECO:0000313" key="3">
    <source>
        <dbReference type="Proteomes" id="UP001147695"/>
    </source>
</evidence>
<sequence length="210" mass="23174">MNCHFKGSARHCSLRVLAASMNLWYVQYLYPDFRQQQFPVLVGTLVGNLLNDRATISMEQKAGPSPSSVQRLKRGPSYSELWYKTPLDNAALARKPNEMRIVLEELRTVRARIEYDIQKLLLFVGDDVLGEETPGQGNAFHRAGSDQNEAGSDDDFATPSDGTSVGISTLAINSPGWESNGHEFEGDDIDGQDADEEYSVANDTDAVSDI</sequence>
<dbReference type="Proteomes" id="UP001147695">
    <property type="component" value="Unassembled WGS sequence"/>
</dbReference>
<accession>A0A9W9UGZ0</accession>
<evidence type="ECO:0000256" key="1">
    <source>
        <dbReference type="SAM" id="MobiDB-lite"/>
    </source>
</evidence>
<gene>
    <name evidence="2" type="ORF">N7452_004954</name>
</gene>
<feature type="region of interest" description="Disordered" evidence="1">
    <location>
        <begin position="134"/>
        <end position="210"/>
    </location>
</feature>
<feature type="compositionally biased region" description="Polar residues" evidence="1">
    <location>
        <begin position="160"/>
        <end position="172"/>
    </location>
</feature>
<dbReference type="EMBL" id="JAPZBQ010000003">
    <property type="protein sequence ID" value="KAJ5338226.1"/>
    <property type="molecule type" value="Genomic_DNA"/>
</dbReference>
<protein>
    <submittedName>
        <fullName evidence="2">Uncharacterized protein</fullName>
    </submittedName>
</protein>
<feature type="compositionally biased region" description="Acidic residues" evidence="1">
    <location>
        <begin position="185"/>
        <end position="198"/>
    </location>
</feature>